<feature type="compositionally biased region" description="Polar residues" evidence="1">
    <location>
        <begin position="8"/>
        <end position="17"/>
    </location>
</feature>
<organism evidence="3 6">
    <name type="scientific">Ficus carica</name>
    <name type="common">Common fig</name>
    <dbReference type="NCBI Taxonomy" id="3494"/>
    <lineage>
        <taxon>Eukaryota</taxon>
        <taxon>Viridiplantae</taxon>
        <taxon>Streptophyta</taxon>
        <taxon>Embryophyta</taxon>
        <taxon>Tracheophyta</taxon>
        <taxon>Spermatophyta</taxon>
        <taxon>Magnoliopsida</taxon>
        <taxon>eudicotyledons</taxon>
        <taxon>Gunneridae</taxon>
        <taxon>Pentapetalae</taxon>
        <taxon>rosids</taxon>
        <taxon>fabids</taxon>
        <taxon>Rosales</taxon>
        <taxon>Moraceae</taxon>
        <taxon>Ficeae</taxon>
        <taxon>Ficus</taxon>
    </lineage>
</organism>
<feature type="region of interest" description="Disordered" evidence="1">
    <location>
        <begin position="1"/>
        <end position="51"/>
    </location>
</feature>
<evidence type="ECO:0000313" key="6">
    <source>
        <dbReference type="Proteomes" id="UP001187192"/>
    </source>
</evidence>
<gene>
    <name evidence="2" type="ORF">TIFTF001_040321</name>
    <name evidence="3" type="ORF">TIFTF001_040326</name>
    <name evidence="4" type="ORF">TIFTF001_040327</name>
    <name evidence="5" type="ORF">TIFTF001_040332</name>
</gene>
<sequence>MVAIQAPASPSNGTNLGTTPPPAPSKQTPPPALPPSNGGNNQNCDDDDRLKGPKDWSDIFYTVPRLLHEPALVSLVLVVLYC</sequence>
<evidence type="ECO:0000313" key="2">
    <source>
        <dbReference type="EMBL" id="GMN22714.1"/>
    </source>
</evidence>
<accession>A0AA87YTP1</accession>
<dbReference type="EMBL" id="BTGU01001409">
    <property type="protein sequence ID" value="GMN22756.1"/>
    <property type="molecule type" value="Genomic_DNA"/>
</dbReference>
<comment type="caution">
    <text evidence="3">The sequence shown here is derived from an EMBL/GenBank/DDBJ whole genome shotgun (WGS) entry which is preliminary data.</text>
</comment>
<evidence type="ECO:0000256" key="1">
    <source>
        <dbReference type="SAM" id="MobiDB-lite"/>
    </source>
</evidence>
<evidence type="ECO:0000313" key="3">
    <source>
        <dbReference type="EMBL" id="GMN22732.1"/>
    </source>
</evidence>
<dbReference type="EMBL" id="BTGU01001408">
    <property type="protein sequence ID" value="GMN22738.1"/>
    <property type="molecule type" value="Genomic_DNA"/>
</dbReference>
<reference evidence="3" key="1">
    <citation type="submission" date="2023-07" db="EMBL/GenBank/DDBJ databases">
        <title>draft genome sequence of fig (Ficus carica).</title>
        <authorList>
            <person name="Takahashi T."/>
            <person name="Nishimura K."/>
        </authorList>
    </citation>
    <scope>NUCLEOTIDE SEQUENCE</scope>
</reference>
<protein>
    <submittedName>
        <fullName evidence="3">Uncharacterized protein</fullName>
    </submittedName>
</protein>
<keyword evidence="6" id="KW-1185">Reference proteome</keyword>
<evidence type="ECO:0000313" key="4">
    <source>
        <dbReference type="EMBL" id="GMN22738.1"/>
    </source>
</evidence>
<dbReference type="EMBL" id="BTGU01001407">
    <property type="protein sequence ID" value="GMN22732.1"/>
    <property type="molecule type" value="Genomic_DNA"/>
</dbReference>
<proteinExistence type="predicted"/>
<name>A0AA87YTP1_FICCA</name>
<dbReference type="Gramene" id="FCD_00015501-RA">
    <property type="protein sequence ID" value="FCD_00015501-RA:cds"/>
    <property type="gene ID" value="FCD_00015501"/>
</dbReference>
<dbReference type="AlphaFoldDB" id="A0AA87YTP1"/>
<dbReference type="Proteomes" id="UP001187192">
    <property type="component" value="Unassembled WGS sequence"/>
</dbReference>
<evidence type="ECO:0000313" key="5">
    <source>
        <dbReference type="EMBL" id="GMN22756.1"/>
    </source>
</evidence>
<feature type="compositionally biased region" description="Pro residues" evidence="1">
    <location>
        <begin position="19"/>
        <end position="34"/>
    </location>
</feature>
<dbReference type="EMBL" id="BTGU01001406">
    <property type="protein sequence ID" value="GMN22714.1"/>
    <property type="molecule type" value="Genomic_DNA"/>
</dbReference>